<dbReference type="AlphaFoldDB" id="K3WFV5"/>
<reference evidence="3" key="1">
    <citation type="journal article" date="2010" name="Genome Biol.">
        <title>Genome sequence of the necrotrophic plant pathogen Pythium ultimum reveals original pathogenicity mechanisms and effector repertoire.</title>
        <authorList>
            <person name="Levesque C.A."/>
            <person name="Brouwer H."/>
            <person name="Cano L."/>
            <person name="Hamilton J.P."/>
            <person name="Holt C."/>
            <person name="Huitema E."/>
            <person name="Raffaele S."/>
            <person name="Robideau G.P."/>
            <person name="Thines M."/>
            <person name="Win J."/>
            <person name="Zerillo M.M."/>
            <person name="Beakes G.W."/>
            <person name="Boore J.L."/>
            <person name="Busam D."/>
            <person name="Dumas B."/>
            <person name="Ferriera S."/>
            <person name="Fuerstenberg S.I."/>
            <person name="Gachon C.M."/>
            <person name="Gaulin E."/>
            <person name="Govers F."/>
            <person name="Grenville-Briggs L."/>
            <person name="Horner N."/>
            <person name="Hostetler J."/>
            <person name="Jiang R.H."/>
            <person name="Johnson J."/>
            <person name="Krajaejun T."/>
            <person name="Lin H."/>
            <person name="Meijer H.J."/>
            <person name="Moore B."/>
            <person name="Morris P."/>
            <person name="Phuntmart V."/>
            <person name="Puiu D."/>
            <person name="Shetty J."/>
            <person name="Stajich J.E."/>
            <person name="Tripathy S."/>
            <person name="Wawra S."/>
            <person name="van West P."/>
            <person name="Whitty B.R."/>
            <person name="Coutinho P.M."/>
            <person name="Henrissat B."/>
            <person name="Martin F."/>
            <person name="Thomas P.D."/>
            <person name="Tyler B.M."/>
            <person name="De Vries R.P."/>
            <person name="Kamoun S."/>
            <person name="Yandell M."/>
            <person name="Tisserat N."/>
            <person name="Buell C.R."/>
        </authorList>
    </citation>
    <scope>NUCLEOTIDE SEQUENCE</scope>
    <source>
        <strain evidence="3">DAOM:BR144</strain>
    </source>
</reference>
<dbReference type="EnsemblProtists" id="PYU1_T003846">
    <property type="protein sequence ID" value="PYU1_T003846"/>
    <property type="gene ID" value="PYU1_G003836"/>
</dbReference>
<dbReference type="Proteomes" id="UP000019132">
    <property type="component" value="Unassembled WGS sequence"/>
</dbReference>
<protein>
    <recommendedName>
        <fullName evidence="4">Secreted protein</fullName>
    </recommendedName>
</protein>
<accession>K3WFV5</accession>
<feature type="signal peptide" evidence="1">
    <location>
        <begin position="1"/>
        <end position="18"/>
    </location>
</feature>
<organism evidence="2 3">
    <name type="scientific">Globisporangium ultimum (strain ATCC 200006 / CBS 805.95 / DAOM BR144)</name>
    <name type="common">Pythium ultimum</name>
    <dbReference type="NCBI Taxonomy" id="431595"/>
    <lineage>
        <taxon>Eukaryota</taxon>
        <taxon>Sar</taxon>
        <taxon>Stramenopiles</taxon>
        <taxon>Oomycota</taxon>
        <taxon>Peronosporomycetes</taxon>
        <taxon>Pythiales</taxon>
        <taxon>Pythiaceae</taxon>
        <taxon>Globisporangium</taxon>
    </lineage>
</organism>
<proteinExistence type="predicted"/>
<dbReference type="PROSITE" id="PS51257">
    <property type="entry name" value="PROKAR_LIPOPROTEIN"/>
    <property type="match status" value="1"/>
</dbReference>
<keyword evidence="3" id="KW-1185">Reference proteome</keyword>
<reference evidence="3" key="2">
    <citation type="submission" date="2010-04" db="EMBL/GenBank/DDBJ databases">
        <authorList>
            <person name="Buell R."/>
            <person name="Hamilton J."/>
            <person name="Hostetler J."/>
        </authorList>
    </citation>
    <scope>NUCLEOTIDE SEQUENCE [LARGE SCALE GENOMIC DNA]</scope>
    <source>
        <strain evidence="3">DAOM:BR144</strain>
    </source>
</reference>
<reference evidence="2" key="3">
    <citation type="submission" date="2015-02" db="UniProtKB">
        <authorList>
            <consortium name="EnsemblProtists"/>
        </authorList>
    </citation>
    <scope>IDENTIFICATION</scope>
    <source>
        <strain evidence="2">DAOM BR144</strain>
    </source>
</reference>
<dbReference type="VEuPathDB" id="FungiDB:PYU1_G003836"/>
<evidence type="ECO:0000313" key="3">
    <source>
        <dbReference type="Proteomes" id="UP000019132"/>
    </source>
</evidence>
<name>K3WFV5_GLOUD</name>
<keyword evidence="1" id="KW-0732">Signal</keyword>
<dbReference type="HOGENOM" id="CLU_2820549_0_0_1"/>
<evidence type="ECO:0008006" key="4">
    <source>
        <dbReference type="Google" id="ProtNLM"/>
    </source>
</evidence>
<dbReference type="InParanoid" id="K3WFV5"/>
<evidence type="ECO:0000256" key="1">
    <source>
        <dbReference type="SAM" id="SignalP"/>
    </source>
</evidence>
<dbReference type="EMBL" id="GL376638">
    <property type="status" value="NOT_ANNOTATED_CDS"/>
    <property type="molecule type" value="Genomic_DNA"/>
</dbReference>
<feature type="chain" id="PRO_5003871005" description="Secreted protein" evidence="1">
    <location>
        <begin position="19"/>
        <end position="67"/>
    </location>
</feature>
<evidence type="ECO:0000313" key="2">
    <source>
        <dbReference type="EnsemblProtists" id="PYU1_T003846"/>
    </source>
</evidence>
<sequence>MKAFTILALALVAAVGCAEETHIELRVHKSPSKLYITPLGKQCAYNASIDPSMYPCRDGGVCVRKNE</sequence>